<evidence type="ECO:0000313" key="2">
    <source>
        <dbReference type="Proteomes" id="UP001068379"/>
    </source>
</evidence>
<keyword evidence="2" id="KW-1185">Reference proteome</keyword>
<reference evidence="1" key="1">
    <citation type="submission" date="2022-12" db="EMBL/GenBank/DDBJ databases">
        <title>Bacterial isolates from different developmental stages of Nematostella vectensis.</title>
        <authorList>
            <person name="Fraune S."/>
        </authorList>
    </citation>
    <scope>NUCLEOTIDE SEQUENCE</scope>
    <source>
        <strain evidence="1">G21619-S1</strain>
    </source>
</reference>
<proteinExistence type="predicted"/>
<dbReference type="Proteomes" id="UP001068379">
    <property type="component" value="Unassembled WGS sequence"/>
</dbReference>
<evidence type="ECO:0000313" key="1">
    <source>
        <dbReference type="EMBL" id="MCZ4328509.1"/>
    </source>
</evidence>
<dbReference type="EMBL" id="JAPWHE010000001">
    <property type="protein sequence ID" value="MCZ4328509.1"/>
    <property type="molecule type" value="Genomic_DNA"/>
</dbReference>
<name>A0ABT4LZM2_9BURK</name>
<accession>A0ABT4LZM2</accession>
<protein>
    <submittedName>
        <fullName evidence="1">Uncharacterized protein</fullName>
    </submittedName>
</protein>
<organism evidence="1 2">
    <name type="scientific">Castellaniella denitrificans</name>
    <dbReference type="NCBI Taxonomy" id="56119"/>
    <lineage>
        <taxon>Bacteria</taxon>
        <taxon>Pseudomonadati</taxon>
        <taxon>Pseudomonadota</taxon>
        <taxon>Betaproteobacteria</taxon>
        <taxon>Burkholderiales</taxon>
        <taxon>Alcaligenaceae</taxon>
        <taxon>Castellaniella</taxon>
    </lineage>
</organism>
<gene>
    <name evidence="1" type="ORF">O4H32_00890</name>
</gene>
<comment type="caution">
    <text evidence="1">The sequence shown here is derived from an EMBL/GenBank/DDBJ whole genome shotgun (WGS) entry which is preliminary data.</text>
</comment>
<dbReference type="RefSeq" id="WP_269355837.1">
    <property type="nucleotide sequence ID" value="NZ_JAPWHE010000001.1"/>
</dbReference>
<sequence length="182" mass="20544">MDNPKLPPLPASLVDVETEARAYATAAAESCRNEFITSQLEYRARLEQARAKLDGVLLGEGWVVACEGVYLSFTITNGLVSDPRHTTPDQCMRFTRRDAERIAASVRNGRNTRGRAIHILDALRQELEDCARSLRMVNEFKLRRRGTYDQEYQIYRACADDGSGQDITTGQPLKTYAQWLNS</sequence>